<protein>
    <submittedName>
        <fullName evidence="1">Uncharacterized protein</fullName>
    </submittedName>
</protein>
<dbReference type="KEGG" id="pact:CA264_07700"/>
<proteinExistence type="predicted"/>
<dbReference type="RefSeq" id="WP_025606058.1">
    <property type="nucleotide sequence ID" value="NZ_CP021235.1"/>
</dbReference>
<dbReference type="OrthoDB" id="9948943at2"/>
<name>A0A1X9YR57_9BACT</name>
<organism evidence="1 2">
    <name type="scientific">Pontibacter actiniarum</name>
    <dbReference type="NCBI Taxonomy" id="323450"/>
    <lineage>
        <taxon>Bacteria</taxon>
        <taxon>Pseudomonadati</taxon>
        <taxon>Bacteroidota</taxon>
        <taxon>Cytophagia</taxon>
        <taxon>Cytophagales</taxon>
        <taxon>Hymenobacteraceae</taxon>
        <taxon>Pontibacter</taxon>
    </lineage>
</organism>
<dbReference type="AlphaFoldDB" id="A0A1X9YR57"/>
<dbReference type="Proteomes" id="UP000266292">
    <property type="component" value="Chromosome"/>
</dbReference>
<keyword evidence="2" id="KW-1185">Reference proteome</keyword>
<dbReference type="EMBL" id="CP021235">
    <property type="protein sequence ID" value="ARS35331.1"/>
    <property type="molecule type" value="Genomic_DNA"/>
</dbReference>
<accession>A0A1X9YR57</accession>
<evidence type="ECO:0000313" key="2">
    <source>
        <dbReference type="Proteomes" id="UP000266292"/>
    </source>
</evidence>
<evidence type="ECO:0000313" key="1">
    <source>
        <dbReference type="EMBL" id="ARS35331.1"/>
    </source>
</evidence>
<gene>
    <name evidence="1" type="ORF">CA264_07700</name>
</gene>
<reference evidence="2" key="1">
    <citation type="submission" date="2017-05" db="EMBL/GenBank/DDBJ databases">
        <authorList>
            <person name="Ray J."/>
            <person name="Price M."/>
            <person name="Deutschbauer A."/>
        </authorList>
    </citation>
    <scope>NUCLEOTIDE SEQUENCE [LARGE SCALE GENOMIC DNA]</scope>
    <source>
        <strain evidence="2">DSM 19842</strain>
    </source>
</reference>
<sequence length="67" mass="7875">MYDDQTYRYVYKGGECATFDEDEGGSWAKEGGYLLLNGEQRYLIEDDKLYLPGKPVNKKAWLMKREK</sequence>